<accession>A0AAV4LCV0</accession>
<dbReference type="InterPro" id="IPR036890">
    <property type="entry name" value="HATPase_C_sf"/>
</dbReference>
<dbReference type="EC" id="2.7.13.3" evidence="7"/>
<keyword evidence="11" id="KW-1185">Reference proteome</keyword>
<comment type="caution">
    <text evidence="10">The sequence shown here is derived from an EMBL/GenBank/DDBJ whole genome shotgun (WGS) entry which is preliminary data.</text>
</comment>
<evidence type="ECO:0000256" key="2">
    <source>
        <dbReference type="ARBA" id="ARBA00022679"/>
    </source>
</evidence>
<dbReference type="InterPro" id="IPR016381">
    <property type="entry name" value="Sig_transdc_His_kinase_DegS"/>
</dbReference>
<dbReference type="EC" id="3.1.3.-" evidence="7"/>
<sequence length="381" mass="44111">MGNEVDVTMIDRAINATLQAIDEGKQQIFAIAESARLERQLLLEELEAIQTQVHKIVKEVDQLESSYRLARFRLAEISRNFGLHPEEKIKEVYEEAHRLQVAVMVSRERETQLRLRRDELQRRLKNLEEMIKRAEGLVSQLGVAYSYLSGDLKKIGSYIQTAEDKRLLGVQVIQAQEEERRRVAREIHDGPAQMMANVALRAEICEKMLDRDMNFVRRELRELKETVRDSLIEVRKIIFDLRPMTLDDLGLVPTLRHYVQHFQEKYGIEAQLKVFGPMRRFHGGLEIAVFRAVQEALMNVWKHAQASQVIVKVEIADTHVRVHIQDNGKGFDVKRVMENREHGRFGLLGMQERIQLLGGEIHFHSQPGNGTKIFISLPISE</sequence>
<keyword evidence="8" id="KW-0175">Coiled coil</keyword>
<dbReference type="InterPro" id="IPR011712">
    <property type="entry name" value="Sig_transdc_His_kin_sub3_dim/P"/>
</dbReference>
<dbReference type="InterPro" id="IPR003594">
    <property type="entry name" value="HATPase_dom"/>
</dbReference>
<gene>
    <name evidence="10" type="primary">degS</name>
    <name evidence="10" type="ORF">DNHGIG_11200</name>
</gene>
<dbReference type="Gene3D" id="3.30.565.10">
    <property type="entry name" value="Histidine kinase-like ATPase, C-terminal domain"/>
    <property type="match status" value="1"/>
</dbReference>
<comment type="catalytic activity">
    <reaction evidence="1 7">
        <text>ATP + protein L-histidine = ADP + protein N-phospho-L-histidine.</text>
        <dbReference type="EC" id="2.7.13.3"/>
    </reaction>
</comment>
<keyword evidence="7" id="KW-0963">Cytoplasm</keyword>
<dbReference type="GO" id="GO:0046983">
    <property type="term" value="F:protein dimerization activity"/>
    <property type="evidence" value="ECO:0007669"/>
    <property type="project" value="InterPro"/>
</dbReference>
<evidence type="ECO:0000256" key="6">
    <source>
        <dbReference type="ARBA" id="ARBA00023012"/>
    </source>
</evidence>
<keyword evidence="4 7" id="KW-0418">Kinase</keyword>
<dbReference type="Pfam" id="PF07730">
    <property type="entry name" value="HisKA_3"/>
    <property type="match status" value="1"/>
</dbReference>
<dbReference type="SMART" id="SM00387">
    <property type="entry name" value="HATPase_c"/>
    <property type="match status" value="1"/>
</dbReference>
<feature type="domain" description="Histidine kinase" evidence="9">
    <location>
        <begin position="182"/>
        <end position="381"/>
    </location>
</feature>
<dbReference type="CDD" id="cd16917">
    <property type="entry name" value="HATPase_UhpB-NarQ-NarX-like"/>
    <property type="match status" value="1"/>
</dbReference>
<keyword evidence="7" id="KW-0378">Hydrolase</keyword>
<dbReference type="Proteomes" id="UP001057291">
    <property type="component" value="Unassembled WGS sequence"/>
</dbReference>
<dbReference type="PIRSF" id="PIRSF003169">
    <property type="entry name" value="STHK_DegS"/>
    <property type="match status" value="1"/>
</dbReference>
<dbReference type="InterPro" id="IPR008595">
    <property type="entry name" value="DegS"/>
</dbReference>
<keyword evidence="6 7" id="KW-0902">Two-component regulatory system</keyword>
<dbReference type="Pfam" id="PF05384">
    <property type="entry name" value="DegS"/>
    <property type="match status" value="1"/>
</dbReference>
<name>A0AAV4LCV0_9BACL</name>
<feature type="coiled-coil region" evidence="8">
    <location>
        <begin position="206"/>
        <end position="233"/>
    </location>
</feature>
<dbReference type="SUPFAM" id="SSF55874">
    <property type="entry name" value="ATPase domain of HSP90 chaperone/DNA topoisomerase II/histidine kinase"/>
    <property type="match status" value="1"/>
</dbReference>
<organism evidence="10 11">
    <name type="scientific">Collibacillus ludicampi</name>
    <dbReference type="NCBI Taxonomy" id="2771369"/>
    <lineage>
        <taxon>Bacteria</taxon>
        <taxon>Bacillati</taxon>
        <taxon>Bacillota</taxon>
        <taxon>Bacilli</taxon>
        <taxon>Bacillales</taxon>
        <taxon>Alicyclobacillaceae</taxon>
        <taxon>Collibacillus</taxon>
    </lineage>
</organism>
<dbReference type="AlphaFoldDB" id="A0AAV4LCV0"/>
<dbReference type="PANTHER" id="PTHR24421">
    <property type="entry name" value="NITRATE/NITRITE SENSOR PROTEIN NARX-RELATED"/>
    <property type="match status" value="1"/>
</dbReference>
<evidence type="ECO:0000313" key="11">
    <source>
        <dbReference type="Proteomes" id="UP001057291"/>
    </source>
</evidence>
<keyword evidence="2 7" id="KW-0808">Transferase</keyword>
<dbReference type="InterPro" id="IPR050482">
    <property type="entry name" value="Sensor_HK_TwoCompSys"/>
</dbReference>
<dbReference type="Gene3D" id="1.20.5.1930">
    <property type="match status" value="1"/>
</dbReference>
<dbReference type="PANTHER" id="PTHR24421:SF55">
    <property type="entry name" value="SENSOR HISTIDINE KINASE YDFH"/>
    <property type="match status" value="1"/>
</dbReference>
<dbReference type="PROSITE" id="PS50109">
    <property type="entry name" value="HIS_KIN"/>
    <property type="match status" value="1"/>
</dbReference>
<dbReference type="GO" id="GO:0016020">
    <property type="term" value="C:membrane"/>
    <property type="evidence" value="ECO:0007669"/>
    <property type="project" value="InterPro"/>
</dbReference>
<evidence type="ECO:0000256" key="1">
    <source>
        <dbReference type="ARBA" id="ARBA00000085"/>
    </source>
</evidence>
<evidence type="ECO:0000313" key="10">
    <source>
        <dbReference type="EMBL" id="GIM45571.1"/>
    </source>
</evidence>
<feature type="coiled-coil region" evidence="8">
    <location>
        <begin position="32"/>
        <end position="66"/>
    </location>
</feature>
<evidence type="ECO:0000259" key="9">
    <source>
        <dbReference type="PROSITE" id="PS50109"/>
    </source>
</evidence>
<comment type="subcellular location">
    <subcellularLocation>
        <location evidence="7">Cytoplasm</location>
    </subcellularLocation>
</comment>
<dbReference type="RefSeq" id="WP_282198762.1">
    <property type="nucleotide sequence ID" value="NZ_BOQE01000001.1"/>
</dbReference>
<reference evidence="10" key="1">
    <citation type="journal article" date="2023" name="Int. J. Syst. Evol. Microbiol.">
        <title>Collibacillus ludicampi gen. nov., sp. nov., a new soil bacterium of the family Alicyclobacillaceae.</title>
        <authorList>
            <person name="Jojima T."/>
            <person name="Ioku Y."/>
            <person name="Fukuta Y."/>
            <person name="Shirasaka N."/>
            <person name="Matsumura Y."/>
            <person name="Mori M."/>
        </authorList>
    </citation>
    <scope>NUCLEOTIDE SEQUENCE</scope>
    <source>
        <strain evidence="10">TP075</strain>
    </source>
</reference>
<dbReference type="Pfam" id="PF02518">
    <property type="entry name" value="HATPase_c"/>
    <property type="match status" value="1"/>
</dbReference>
<dbReference type="GO" id="GO:0005524">
    <property type="term" value="F:ATP binding"/>
    <property type="evidence" value="ECO:0007669"/>
    <property type="project" value="UniProtKB-UniRule"/>
</dbReference>
<dbReference type="GO" id="GO:0000155">
    <property type="term" value="F:phosphorelay sensor kinase activity"/>
    <property type="evidence" value="ECO:0007669"/>
    <property type="project" value="UniProtKB-UniRule"/>
</dbReference>
<keyword evidence="5 7" id="KW-0067">ATP-binding</keyword>
<dbReference type="InterPro" id="IPR005467">
    <property type="entry name" value="His_kinase_dom"/>
</dbReference>
<dbReference type="GO" id="GO:0004721">
    <property type="term" value="F:phosphoprotein phosphatase activity"/>
    <property type="evidence" value="ECO:0007669"/>
    <property type="project" value="UniProtKB-UniRule"/>
</dbReference>
<protein>
    <recommendedName>
        <fullName evidence="7">Signal transduction histidine-protein kinase/phosphatase DegS</fullName>
        <ecNumber evidence="7">2.7.13.3</ecNumber>
        <ecNumber evidence="7">3.1.3.-</ecNumber>
    </recommendedName>
</protein>
<keyword evidence="3 7" id="KW-0547">Nucleotide-binding</keyword>
<proteinExistence type="predicted"/>
<keyword evidence="7" id="KW-0904">Protein phosphatase</keyword>
<evidence type="ECO:0000256" key="3">
    <source>
        <dbReference type="ARBA" id="ARBA00022741"/>
    </source>
</evidence>
<evidence type="ECO:0000256" key="7">
    <source>
        <dbReference type="PIRNR" id="PIRNR003169"/>
    </source>
</evidence>
<evidence type="ECO:0000256" key="5">
    <source>
        <dbReference type="ARBA" id="ARBA00022840"/>
    </source>
</evidence>
<dbReference type="GO" id="GO:0005737">
    <property type="term" value="C:cytoplasm"/>
    <property type="evidence" value="ECO:0007669"/>
    <property type="project" value="UniProtKB-SubCell"/>
</dbReference>
<comment type="function">
    <text evidence="7">Member of the two-component regulatory system DegS/DegU, which plays an important role in the transition growth phase.</text>
</comment>
<evidence type="ECO:0000256" key="8">
    <source>
        <dbReference type="SAM" id="Coils"/>
    </source>
</evidence>
<evidence type="ECO:0000256" key="4">
    <source>
        <dbReference type="ARBA" id="ARBA00022777"/>
    </source>
</evidence>
<feature type="coiled-coil region" evidence="8">
    <location>
        <begin position="110"/>
        <end position="144"/>
    </location>
</feature>
<dbReference type="EMBL" id="BOQE01000001">
    <property type="protein sequence ID" value="GIM45571.1"/>
    <property type="molecule type" value="Genomic_DNA"/>
</dbReference>